<evidence type="ECO:0000313" key="6">
    <source>
        <dbReference type="Proteomes" id="UP001152797"/>
    </source>
</evidence>
<organism evidence="3">
    <name type="scientific">Cladocopium goreaui</name>
    <dbReference type="NCBI Taxonomy" id="2562237"/>
    <lineage>
        <taxon>Eukaryota</taxon>
        <taxon>Sar</taxon>
        <taxon>Alveolata</taxon>
        <taxon>Dinophyceae</taxon>
        <taxon>Suessiales</taxon>
        <taxon>Symbiodiniaceae</taxon>
        <taxon>Cladocopium</taxon>
    </lineage>
</organism>
<evidence type="ECO:0000313" key="5">
    <source>
        <dbReference type="EMBL" id="CAL4779596.1"/>
    </source>
</evidence>
<name>A0A9P1FWK2_9DINO</name>
<keyword evidence="2" id="KW-0472">Membrane</keyword>
<keyword evidence="6" id="KW-1185">Reference proteome</keyword>
<feature type="transmembrane region" description="Helical" evidence="2">
    <location>
        <begin position="250"/>
        <end position="268"/>
    </location>
</feature>
<feature type="transmembrane region" description="Helical" evidence="2">
    <location>
        <begin position="314"/>
        <end position="331"/>
    </location>
</feature>
<evidence type="ECO:0000256" key="2">
    <source>
        <dbReference type="SAM" id="Phobius"/>
    </source>
</evidence>
<dbReference type="EMBL" id="CAMXCT010001691">
    <property type="protein sequence ID" value="CAI3992284.1"/>
    <property type="molecule type" value="Genomic_DNA"/>
</dbReference>
<evidence type="ECO:0000256" key="1">
    <source>
        <dbReference type="SAM" id="MobiDB-lite"/>
    </source>
</evidence>
<dbReference type="Proteomes" id="UP001152797">
    <property type="component" value="Unassembled WGS sequence"/>
</dbReference>
<proteinExistence type="predicted"/>
<accession>A0A9P1FWK2</accession>
<evidence type="ECO:0000313" key="3">
    <source>
        <dbReference type="EMBL" id="CAI3992284.1"/>
    </source>
</evidence>
<evidence type="ECO:0000313" key="4">
    <source>
        <dbReference type="EMBL" id="CAL1145659.1"/>
    </source>
</evidence>
<feature type="transmembrane region" description="Helical" evidence="2">
    <location>
        <begin position="214"/>
        <end position="238"/>
    </location>
</feature>
<dbReference type="AlphaFoldDB" id="A0A9P1FWK2"/>
<dbReference type="EMBL" id="CAMXCT030001691">
    <property type="protein sequence ID" value="CAL4779596.1"/>
    <property type="molecule type" value="Genomic_DNA"/>
</dbReference>
<reference evidence="4" key="2">
    <citation type="submission" date="2024-04" db="EMBL/GenBank/DDBJ databases">
        <authorList>
            <person name="Chen Y."/>
            <person name="Shah S."/>
            <person name="Dougan E. K."/>
            <person name="Thang M."/>
            <person name="Chan C."/>
        </authorList>
    </citation>
    <scope>NUCLEOTIDE SEQUENCE [LARGE SCALE GENOMIC DNA]</scope>
</reference>
<keyword evidence="2" id="KW-1133">Transmembrane helix</keyword>
<feature type="transmembrane region" description="Helical" evidence="2">
    <location>
        <begin position="289"/>
        <end position="308"/>
    </location>
</feature>
<dbReference type="OrthoDB" id="424372at2759"/>
<protein>
    <submittedName>
        <fullName evidence="5">Protein RESISTANCE TO PHYTOPHTHORA 1, chloroplastic (StRPH1)</fullName>
    </submittedName>
</protein>
<reference evidence="3" key="1">
    <citation type="submission" date="2022-10" db="EMBL/GenBank/DDBJ databases">
        <authorList>
            <person name="Chen Y."/>
            <person name="Dougan E. K."/>
            <person name="Chan C."/>
            <person name="Rhodes N."/>
            <person name="Thang M."/>
        </authorList>
    </citation>
    <scope>NUCLEOTIDE SEQUENCE</scope>
</reference>
<sequence length="412" mass="45390">MATPGIATLATPLRAPVLPVLRPFEERQLGGATSRPATLPQLQAGAATSSRGAAALFGLPKAASSGLALGVLWRWSARRRATTHGHLRRRAEGAQAVKIKETKSMEATEKDSEAPKEDDMEPFFEEVSGDDPMVMELEERLKKMNNDKSLTLDMVLNPGTIVNTEREVILLKAQLKATPDEEMEKIKELEDKIEEKQMKIVNEMKLVMTNNLKLEFLVQAILSIFAFGAMCYDAFPWVPDLTWAGINARGSMLALKLFGIWGLWLFTVPALRARKPGGPYGMGYEEKRALDLSFLVLPFICIFGPVLFQEASATFWLSLATLGGLYVWSFNTPLSDGKIQRGAGQDLNLPEPVMWAIKALDFGTGSERGARSEDLTWQAQLAAYEKAGEELAKLKAEKQKTAESVDKSAKSE</sequence>
<gene>
    <name evidence="3" type="ORF">C1SCF055_LOCUS19124</name>
</gene>
<keyword evidence="2" id="KW-0812">Transmembrane</keyword>
<feature type="compositionally biased region" description="Basic and acidic residues" evidence="1">
    <location>
        <begin position="98"/>
        <end position="117"/>
    </location>
</feature>
<comment type="caution">
    <text evidence="3">The sequence shown here is derived from an EMBL/GenBank/DDBJ whole genome shotgun (WGS) entry which is preliminary data.</text>
</comment>
<feature type="region of interest" description="Disordered" evidence="1">
    <location>
        <begin position="83"/>
        <end position="126"/>
    </location>
</feature>
<dbReference type="EMBL" id="CAMXCT020001691">
    <property type="protein sequence ID" value="CAL1145659.1"/>
    <property type="molecule type" value="Genomic_DNA"/>
</dbReference>